<keyword evidence="1" id="KW-0732">Signal</keyword>
<feature type="signal peptide" evidence="1">
    <location>
        <begin position="1"/>
        <end position="25"/>
    </location>
</feature>
<evidence type="ECO:0000313" key="3">
    <source>
        <dbReference type="EMBL" id="MBB3842350.1"/>
    </source>
</evidence>
<dbReference type="RefSeq" id="WP_183980663.1">
    <property type="nucleotide sequence ID" value="NZ_JACIBY010000035.1"/>
</dbReference>
<evidence type="ECO:0000259" key="2">
    <source>
        <dbReference type="Pfam" id="PF18962"/>
    </source>
</evidence>
<keyword evidence="4" id="KW-1185">Reference proteome</keyword>
<dbReference type="Pfam" id="PF18962">
    <property type="entry name" value="Por_Secre_tail"/>
    <property type="match status" value="1"/>
</dbReference>
<evidence type="ECO:0000256" key="1">
    <source>
        <dbReference type="SAM" id="SignalP"/>
    </source>
</evidence>
<name>A0A7W5ZTB7_9BACT</name>
<gene>
    <name evidence="3" type="ORF">FHS57_006381</name>
</gene>
<dbReference type="Proteomes" id="UP000541352">
    <property type="component" value="Unassembled WGS sequence"/>
</dbReference>
<dbReference type="InterPro" id="IPR026444">
    <property type="entry name" value="Secre_tail"/>
</dbReference>
<organism evidence="3 4">
    <name type="scientific">Runella defluvii</name>
    <dbReference type="NCBI Taxonomy" id="370973"/>
    <lineage>
        <taxon>Bacteria</taxon>
        <taxon>Pseudomonadati</taxon>
        <taxon>Bacteroidota</taxon>
        <taxon>Cytophagia</taxon>
        <taxon>Cytophagales</taxon>
        <taxon>Spirosomataceae</taxon>
        <taxon>Runella</taxon>
    </lineage>
</organism>
<proteinExistence type="predicted"/>
<dbReference type="NCBIfam" id="TIGR04183">
    <property type="entry name" value="Por_Secre_tail"/>
    <property type="match status" value="1"/>
</dbReference>
<dbReference type="AlphaFoldDB" id="A0A7W5ZTB7"/>
<evidence type="ECO:0000313" key="4">
    <source>
        <dbReference type="Proteomes" id="UP000541352"/>
    </source>
</evidence>
<protein>
    <recommendedName>
        <fullName evidence="2">Secretion system C-terminal sorting domain-containing protein</fullName>
    </recommendedName>
</protein>
<feature type="domain" description="Secretion system C-terminal sorting" evidence="2">
    <location>
        <begin position="893"/>
        <end position="959"/>
    </location>
</feature>
<sequence>MISRIVYLTLLSLGLLLVMSQNSQAQDSLYVIVGQTPPAPLLSTNKNPANVNEKVVLVANGCTGQVVWSDATIGASRIVALERTTEFRARCVTAQRCTSSESKLEVQVKLSPPQIEGLKEVCEGQNVTLTARGCPQETRWQDEGVGEVRTFRPSVTTTYYAKCIQNGLVSNNADVLVTVNSKPAPPTITKNEQTADNVNEISLHANCNGATVRWDNGSTQPIINVIPVLATNTYSAVCISPQGCQSESSRFTLSLQVSKPELTVSNQKVCAGQSVSLAASNCSGSYVWSSGESTAVINPIVSNTSQFWVKCKTSAGLSEPTSATIEIIPTPTSPVLTAQPSSLLFGQSTQITAFGCNGVVKWSNQTTGNILRITPNGTSTYEAYCETQTGCRSAMSSVVVTVYPSTTRLIAAPAAICAGEKTSLKAIGCKGTVTWLFGYKGDSVQVAPTRTTTYFAVCQTGDVKDTNAVEVLVYPLPNEPTLTANKTQLQSGELVVLNSQGCSYRTIWDTGIVGEKIQLFPQISTEYAAYCQSEKGCVGKMARIKIQVNAATLTLTANRPKICQGETSTLVADGCQNGTLTWEQFPNQRSNSLVVQPTVTTIYKAKCETLSGVSEAVITVTVNPKTKLLVSNVELCENATIDLRKQVLNASSFGNLLFRKSTPSSVNVSYLQTLTQSGTYYVIGTNPNSCLDTAQIALIVNPKPAIPSVNTPLDSVMAGSSYFLQGKGCENGTIHWWVNDKKETGGKISLVAEQNTRIKVICVSTKGGCASDTNFLSIPVKQGVPALAILSSKACEGGTVSLEVKGCAQGLLVGTPNDFRILPVTFSLSVPLNGDSIFYNGTWVGTKLKRGDSLFVVLPAYCYTGNISSTFKSNPRRLEIPIQFVSLTDLYFYPNPASGKIRIKGRDCVNGLRLKVWDLVGRLLMDDYGINVDNEIELDVSTLASGEYLLEIQTASGESNVSRLLKHSK</sequence>
<feature type="chain" id="PRO_5030835557" description="Secretion system C-terminal sorting domain-containing protein" evidence="1">
    <location>
        <begin position="26"/>
        <end position="969"/>
    </location>
</feature>
<reference evidence="3 4" key="1">
    <citation type="submission" date="2020-08" db="EMBL/GenBank/DDBJ databases">
        <title>Genomic Encyclopedia of Type Strains, Phase IV (KMG-IV): sequencing the most valuable type-strain genomes for metagenomic binning, comparative biology and taxonomic classification.</title>
        <authorList>
            <person name="Goeker M."/>
        </authorList>
    </citation>
    <scope>NUCLEOTIDE SEQUENCE [LARGE SCALE GENOMIC DNA]</scope>
    <source>
        <strain evidence="3 4">DSM 17976</strain>
    </source>
</reference>
<comment type="caution">
    <text evidence="3">The sequence shown here is derived from an EMBL/GenBank/DDBJ whole genome shotgun (WGS) entry which is preliminary data.</text>
</comment>
<dbReference type="EMBL" id="JACIBY010000035">
    <property type="protein sequence ID" value="MBB3842350.1"/>
    <property type="molecule type" value="Genomic_DNA"/>
</dbReference>
<accession>A0A7W5ZTB7</accession>